<reference evidence="1 2" key="1">
    <citation type="submission" date="2018-05" db="EMBL/GenBank/DDBJ databases">
        <title>Oceanovita maritima gen. nov., sp. nov., a marine bacterium in the family Rhodobacteraceae isolated from surface seawater of Lundu port Xiamen, China.</title>
        <authorList>
            <person name="Hetharua B.H."/>
            <person name="Min D."/>
            <person name="Liao H."/>
            <person name="Tian Y."/>
        </authorList>
    </citation>
    <scope>NUCLEOTIDE SEQUENCE [LARGE SCALE GENOMIC DNA]</scope>
    <source>
        <strain evidence="1 2">FSX-11</strain>
    </source>
</reference>
<dbReference type="AlphaFoldDB" id="A0A2V4MV58"/>
<sequence length="103" mass="12267">MFLKTDNITYDIVRFRQNGKQWIIRRGLTLEEAQAHCQDPNTRGEGWFDGYRSVIEKFEIVRYRFEGKNKVVRRGLTLEEAQAHCNDPKTQGDGWFDSYRVQH</sequence>
<proteinExistence type="predicted"/>
<dbReference type="OrthoDB" id="7872735at2"/>
<dbReference type="Proteomes" id="UP000248012">
    <property type="component" value="Unassembled WGS sequence"/>
</dbReference>
<accession>A0A2V4MV58</accession>
<keyword evidence="2" id="KW-1185">Reference proteome</keyword>
<protein>
    <submittedName>
        <fullName evidence="1">Uncharacterized protein</fullName>
    </submittedName>
</protein>
<organism evidence="1 2">
    <name type="scientific">Litorivita pollutaquae</name>
    <dbReference type="NCBI Taxonomy" id="2200892"/>
    <lineage>
        <taxon>Bacteria</taxon>
        <taxon>Pseudomonadati</taxon>
        <taxon>Pseudomonadota</taxon>
        <taxon>Alphaproteobacteria</taxon>
        <taxon>Rhodobacterales</taxon>
        <taxon>Paracoccaceae</taxon>
        <taxon>Litorivita</taxon>
    </lineage>
</organism>
<gene>
    <name evidence="1" type="ORF">DI396_03985</name>
</gene>
<dbReference type="EMBL" id="QFVT01000003">
    <property type="protein sequence ID" value="PYC48178.1"/>
    <property type="molecule type" value="Genomic_DNA"/>
</dbReference>
<evidence type="ECO:0000313" key="2">
    <source>
        <dbReference type="Proteomes" id="UP000248012"/>
    </source>
</evidence>
<comment type="caution">
    <text evidence="1">The sequence shown here is derived from an EMBL/GenBank/DDBJ whole genome shotgun (WGS) entry which is preliminary data.</text>
</comment>
<evidence type="ECO:0000313" key="1">
    <source>
        <dbReference type="EMBL" id="PYC48178.1"/>
    </source>
</evidence>
<name>A0A2V4MV58_9RHOB</name>
<dbReference type="RefSeq" id="WP_110794913.1">
    <property type="nucleotide sequence ID" value="NZ_KZ826482.1"/>
</dbReference>